<dbReference type="RefSeq" id="WP_154529178.1">
    <property type="nucleotide sequence ID" value="NZ_VUNH01000009.1"/>
</dbReference>
<evidence type="ECO:0000256" key="6">
    <source>
        <dbReference type="ARBA" id="ARBA00022490"/>
    </source>
</evidence>
<dbReference type="SUPFAM" id="SSF56042">
    <property type="entry name" value="PurM C-terminal domain-like"/>
    <property type="match status" value="1"/>
</dbReference>
<evidence type="ECO:0000256" key="12">
    <source>
        <dbReference type="ARBA" id="ARBA00032931"/>
    </source>
</evidence>
<dbReference type="Pfam" id="PF02769">
    <property type="entry name" value="AIRS_C"/>
    <property type="match status" value="1"/>
</dbReference>
<dbReference type="Gene3D" id="3.90.650.10">
    <property type="entry name" value="PurM-like C-terminal domain"/>
    <property type="match status" value="1"/>
</dbReference>
<dbReference type="InterPro" id="IPR036921">
    <property type="entry name" value="PurM-like_N_sf"/>
</dbReference>
<comment type="caution">
    <text evidence="18">The sequence shown here is derived from an EMBL/GenBank/DDBJ whole genome shotgun (WGS) entry which is preliminary data.</text>
</comment>
<evidence type="ECO:0000313" key="19">
    <source>
        <dbReference type="Proteomes" id="UP000473699"/>
    </source>
</evidence>
<evidence type="ECO:0000256" key="4">
    <source>
        <dbReference type="ARBA" id="ARBA00013047"/>
    </source>
</evidence>
<dbReference type="InterPro" id="IPR010918">
    <property type="entry name" value="PurM-like_C_dom"/>
</dbReference>
<keyword evidence="6 15" id="KW-0963">Cytoplasm</keyword>
<dbReference type="Gene3D" id="3.30.1330.10">
    <property type="entry name" value="PurM-like, N-terminal domain"/>
    <property type="match status" value="1"/>
</dbReference>
<dbReference type="CDD" id="cd02196">
    <property type="entry name" value="PurM"/>
    <property type="match status" value="1"/>
</dbReference>
<dbReference type="HAMAP" id="MF_00741">
    <property type="entry name" value="AIRS"/>
    <property type="match status" value="1"/>
</dbReference>
<dbReference type="AlphaFoldDB" id="A0A6L5YCU3"/>
<sequence>MGNLTYEKAGVDIKGGDHWVETIKGIMKRRKSDPRVVGGIGGFSGLMRLDGDRLIAGCCDGVGTKVEIARAAGIYDGLGQDLVAMNVNDLVTGGAVPLFFLDYIACGALNEEMMSAVVTSVVEACEYCGCVLLGGETAEMPGVYGKESFDLAGFAVGTLKESEIIDGSKVKEGDVIIGLHSSGVHSNGYTLVRSALAEEIAHGLDEEGPVAGETLGQTLMKPTRLYVPQAIAAAKTGKVKAMAHITGSGLEDNINRVVPAPCVCKLSYDWPRPAVFDLIASKGVSEEEMRRVFNLGIGYVFIVSPEDEAEVVSVLESLGEKPRRVGRVVRA</sequence>
<dbReference type="EMBL" id="VUNH01000009">
    <property type="protein sequence ID" value="MST56091.1"/>
    <property type="molecule type" value="Genomic_DNA"/>
</dbReference>
<dbReference type="GO" id="GO:0004637">
    <property type="term" value="F:phosphoribosylamine-glycine ligase activity"/>
    <property type="evidence" value="ECO:0007669"/>
    <property type="project" value="TreeGrafter"/>
</dbReference>
<dbReference type="UniPathway" id="UPA00074">
    <property type="reaction ID" value="UER00129"/>
</dbReference>
<accession>A0A6L5YCU3</accession>
<dbReference type="Pfam" id="PF00586">
    <property type="entry name" value="AIRS"/>
    <property type="match status" value="1"/>
</dbReference>
<dbReference type="PANTHER" id="PTHR10520:SF12">
    <property type="entry name" value="TRIFUNCTIONAL PURINE BIOSYNTHETIC PROTEIN ADENOSINE-3"/>
    <property type="match status" value="1"/>
</dbReference>
<evidence type="ECO:0000256" key="10">
    <source>
        <dbReference type="ARBA" id="ARBA00022840"/>
    </source>
</evidence>
<dbReference type="PANTHER" id="PTHR10520">
    <property type="entry name" value="TRIFUNCTIONAL PURINE BIOSYNTHETIC PROTEIN ADENOSINE-3-RELATED"/>
    <property type="match status" value="1"/>
</dbReference>
<evidence type="ECO:0000256" key="7">
    <source>
        <dbReference type="ARBA" id="ARBA00022598"/>
    </source>
</evidence>
<dbReference type="GO" id="GO:0006189">
    <property type="term" value="P:'de novo' IMP biosynthetic process"/>
    <property type="evidence" value="ECO:0007669"/>
    <property type="project" value="UniProtKB-UniRule"/>
</dbReference>
<evidence type="ECO:0000256" key="14">
    <source>
        <dbReference type="ARBA" id="ARBA00049057"/>
    </source>
</evidence>
<name>A0A6L5YCU3_9BACT</name>
<evidence type="ECO:0000256" key="1">
    <source>
        <dbReference type="ARBA" id="ARBA00004496"/>
    </source>
</evidence>
<proteinExistence type="inferred from homology"/>
<dbReference type="Proteomes" id="UP000473699">
    <property type="component" value="Unassembled WGS sequence"/>
</dbReference>
<comment type="subcellular location">
    <subcellularLocation>
        <location evidence="1 15">Cytoplasm</location>
    </subcellularLocation>
</comment>
<dbReference type="FunFam" id="3.90.650.10:FF:000011">
    <property type="entry name" value="Phosphoribosylformylglycinamidine cyclo-ligase"/>
    <property type="match status" value="1"/>
</dbReference>
<keyword evidence="9 15" id="KW-0658">Purine biosynthesis</keyword>
<comment type="catalytic activity">
    <reaction evidence="14 15">
        <text>2-formamido-N(1)-(5-O-phospho-beta-D-ribosyl)acetamidine + ATP = 5-amino-1-(5-phospho-beta-D-ribosyl)imidazole + ADP + phosphate + H(+)</text>
        <dbReference type="Rhea" id="RHEA:23032"/>
        <dbReference type="ChEBI" id="CHEBI:15378"/>
        <dbReference type="ChEBI" id="CHEBI:30616"/>
        <dbReference type="ChEBI" id="CHEBI:43474"/>
        <dbReference type="ChEBI" id="CHEBI:137981"/>
        <dbReference type="ChEBI" id="CHEBI:147287"/>
        <dbReference type="ChEBI" id="CHEBI:456216"/>
        <dbReference type="EC" id="6.3.3.1"/>
    </reaction>
</comment>
<evidence type="ECO:0000256" key="15">
    <source>
        <dbReference type="HAMAP-Rule" id="MF_00741"/>
    </source>
</evidence>
<feature type="domain" description="PurM-like N-terminal" evidence="16">
    <location>
        <begin position="45"/>
        <end position="158"/>
    </location>
</feature>
<evidence type="ECO:0000256" key="8">
    <source>
        <dbReference type="ARBA" id="ARBA00022741"/>
    </source>
</evidence>
<organism evidence="18 19">
    <name type="scientific">Pyramidobacter porci</name>
    <dbReference type="NCBI Taxonomy" id="2605789"/>
    <lineage>
        <taxon>Bacteria</taxon>
        <taxon>Thermotogati</taxon>
        <taxon>Synergistota</taxon>
        <taxon>Synergistia</taxon>
        <taxon>Synergistales</taxon>
        <taxon>Dethiosulfovibrionaceae</taxon>
        <taxon>Pyramidobacter</taxon>
    </lineage>
</organism>
<evidence type="ECO:0000259" key="16">
    <source>
        <dbReference type="Pfam" id="PF00586"/>
    </source>
</evidence>
<dbReference type="InterPro" id="IPR004733">
    <property type="entry name" value="PurM_cligase"/>
</dbReference>
<gene>
    <name evidence="15" type="primary">purM</name>
    <name evidence="18" type="ORF">FYJ74_08610</name>
</gene>
<comment type="similarity">
    <text evidence="3 15">Belongs to the AIR synthase family.</text>
</comment>
<evidence type="ECO:0000256" key="5">
    <source>
        <dbReference type="ARBA" id="ARBA00020367"/>
    </source>
</evidence>
<dbReference type="GO" id="GO:0004641">
    <property type="term" value="F:phosphoribosylformylglycinamidine cyclo-ligase activity"/>
    <property type="evidence" value="ECO:0007669"/>
    <property type="project" value="UniProtKB-UniRule"/>
</dbReference>
<keyword evidence="7 15" id="KW-0436">Ligase</keyword>
<evidence type="ECO:0000256" key="9">
    <source>
        <dbReference type="ARBA" id="ARBA00022755"/>
    </source>
</evidence>
<dbReference type="SUPFAM" id="SSF55326">
    <property type="entry name" value="PurM N-terminal domain-like"/>
    <property type="match status" value="1"/>
</dbReference>
<evidence type="ECO:0000256" key="3">
    <source>
        <dbReference type="ARBA" id="ARBA00010280"/>
    </source>
</evidence>
<evidence type="ECO:0000256" key="13">
    <source>
        <dbReference type="ARBA" id="ARBA00033093"/>
    </source>
</evidence>
<evidence type="ECO:0000313" key="18">
    <source>
        <dbReference type="EMBL" id="MST56091.1"/>
    </source>
</evidence>
<dbReference type="EC" id="6.3.3.1" evidence="4 15"/>
<dbReference type="GO" id="GO:0005829">
    <property type="term" value="C:cytosol"/>
    <property type="evidence" value="ECO:0007669"/>
    <property type="project" value="TreeGrafter"/>
</dbReference>
<dbReference type="GO" id="GO:0005524">
    <property type="term" value="F:ATP binding"/>
    <property type="evidence" value="ECO:0007669"/>
    <property type="project" value="UniProtKB-KW"/>
</dbReference>
<comment type="pathway">
    <text evidence="2 15">Purine metabolism; IMP biosynthesis via de novo pathway; 5-amino-1-(5-phospho-D-ribosyl)imidazole from N(2)-formyl-N(1)-(5-phospho-D-ribosyl)glycinamide: step 2/2.</text>
</comment>
<dbReference type="NCBIfam" id="TIGR00878">
    <property type="entry name" value="purM"/>
    <property type="match status" value="1"/>
</dbReference>
<keyword evidence="19" id="KW-1185">Reference proteome</keyword>
<feature type="domain" description="PurM-like C-terminal" evidence="17">
    <location>
        <begin position="171"/>
        <end position="329"/>
    </location>
</feature>
<keyword evidence="10 15" id="KW-0067">ATP-binding</keyword>
<protein>
    <recommendedName>
        <fullName evidence="5 15">Phosphoribosylformylglycinamidine cyclo-ligase</fullName>
        <ecNumber evidence="4 15">6.3.3.1</ecNumber>
    </recommendedName>
    <alternativeName>
        <fullName evidence="12 15">AIR synthase</fullName>
    </alternativeName>
    <alternativeName>
        <fullName evidence="13 15">AIRS</fullName>
    </alternativeName>
    <alternativeName>
        <fullName evidence="11 15">Phosphoribosyl-aminoimidazole synthetase</fullName>
    </alternativeName>
</protein>
<dbReference type="GO" id="GO:0046084">
    <property type="term" value="P:adenine biosynthetic process"/>
    <property type="evidence" value="ECO:0007669"/>
    <property type="project" value="TreeGrafter"/>
</dbReference>
<keyword evidence="8 15" id="KW-0547">Nucleotide-binding</keyword>
<dbReference type="InterPro" id="IPR036676">
    <property type="entry name" value="PurM-like_C_sf"/>
</dbReference>
<dbReference type="InterPro" id="IPR016188">
    <property type="entry name" value="PurM-like_N"/>
</dbReference>
<evidence type="ECO:0000259" key="17">
    <source>
        <dbReference type="Pfam" id="PF02769"/>
    </source>
</evidence>
<reference evidence="18 19" key="1">
    <citation type="submission" date="2019-08" db="EMBL/GenBank/DDBJ databases">
        <title>In-depth cultivation of the pig gut microbiome towards novel bacterial diversity and tailored functional studies.</title>
        <authorList>
            <person name="Wylensek D."/>
            <person name="Hitch T.C.A."/>
            <person name="Clavel T."/>
        </authorList>
    </citation>
    <scope>NUCLEOTIDE SEQUENCE [LARGE SCALE GENOMIC DNA]</scope>
    <source>
        <strain evidence="18 19">SM-530-WT-4B</strain>
    </source>
</reference>
<evidence type="ECO:0000256" key="2">
    <source>
        <dbReference type="ARBA" id="ARBA00004686"/>
    </source>
</evidence>
<evidence type="ECO:0000256" key="11">
    <source>
        <dbReference type="ARBA" id="ARBA00031908"/>
    </source>
</evidence>